<dbReference type="KEGG" id="ela:UCREL1_8594"/>
<dbReference type="OMA" id="VRFLFFD"/>
<evidence type="ECO:0000256" key="5">
    <source>
        <dbReference type="ARBA" id="ARBA00022737"/>
    </source>
</evidence>
<dbReference type="InterPro" id="IPR018108">
    <property type="entry name" value="MCP_transmembrane"/>
</dbReference>
<dbReference type="PANTHER" id="PTHR45788">
    <property type="entry name" value="SUCCINATE/FUMARATE MITOCHONDRIAL TRANSPORTER-RELATED"/>
    <property type="match status" value="1"/>
</dbReference>
<keyword evidence="9 10" id="KW-0472">Membrane</keyword>
<evidence type="ECO:0000256" key="1">
    <source>
        <dbReference type="ARBA" id="ARBA00004448"/>
    </source>
</evidence>
<dbReference type="SUPFAM" id="SSF103506">
    <property type="entry name" value="Mitochondrial carrier"/>
    <property type="match status" value="1"/>
</dbReference>
<accession>M7T3K9</accession>
<dbReference type="OrthoDB" id="44467at2759"/>
<evidence type="ECO:0000256" key="9">
    <source>
        <dbReference type="ARBA" id="ARBA00023136"/>
    </source>
</evidence>
<keyword evidence="6" id="KW-0999">Mitochondrion inner membrane</keyword>
<keyword evidence="8" id="KW-0496">Mitochondrion</keyword>
<feature type="repeat" description="Solcar" evidence="10">
    <location>
        <begin position="24"/>
        <end position="112"/>
    </location>
</feature>
<dbReference type="Gene3D" id="1.50.40.10">
    <property type="entry name" value="Mitochondrial carrier domain"/>
    <property type="match status" value="1"/>
</dbReference>
<feature type="repeat" description="Solcar" evidence="10">
    <location>
        <begin position="226"/>
        <end position="308"/>
    </location>
</feature>
<dbReference type="GO" id="GO:0006843">
    <property type="term" value="P:mitochondrial citrate transmembrane transport"/>
    <property type="evidence" value="ECO:0007669"/>
    <property type="project" value="TreeGrafter"/>
</dbReference>
<keyword evidence="14" id="KW-1185">Reference proteome</keyword>
<evidence type="ECO:0000256" key="11">
    <source>
        <dbReference type="RuleBase" id="RU000488"/>
    </source>
</evidence>
<name>M7T3K9_EUTLA</name>
<reference evidence="14" key="1">
    <citation type="journal article" date="2013" name="Genome Announc.">
        <title>Draft genome sequence of the grapevine dieback fungus Eutypa lata UCR-EL1.</title>
        <authorList>
            <person name="Blanco-Ulate B."/>
            <person name="Rolshausen P.E."/>
            <person name="Cantu D."/>
        </authorList>
    </citation>
    <scope>NUCLEOTIDE SEQUENCE [LARGE SCALE GENOMIC DNA]</scope>
    <source>
        <strain evidence="14">UCR-EL1</strain>
    </source>
</reference>
<evidence type="ECO:0000313" key="14">
    <source>
        <dbReference type="Proteomes" id="UP000012174"/>
    </source>
</evidence>
<dbReference type="PANTHER" id="PTHR45788:SF3">
    <property type="entry name" value="TRICARBOXYLATE TRANSPORT PROTEIN"/>
    <property type="match status" value="1"/>
</dbReference>
<dbReference type="PRINTS" id="PR00926">
    <property type="entry name" value="MITOCARRIER"/>
</dbReference>
<dbReference type="Proteomes" id="UP000012174">
    <property type="component" value="Unassembled WGS sequence"/>
</dbReference>
<evidence type="ECO:0000256" key="12">
    <source>
        <dbReference type="SAM" id="MobiDB-lite"/>
    </source>
</evidence>
<feature type="repeat" description="Solcar" evidence="10">
    <location>
        <begin position="128"/>
        <end position="217"/>
    </location>
</feature>
<dbReference type="eggNOG" id="KOG0756">
    <property type="taxonomic scope" value="Eukaryota"/>
</dbReference>
<dbReference type="PROSITE" id="PS50920">
    <property type="entry name" value="SOLCAR"/>
    <property type="match status" value="3"/>
</dbReference>
<evidence type="ECO:0000313" key="13">
    <source>
        <dbReference type="EMBL" id="EMR64426.1"/>
    </source>
</evidence>
<proteinExistence type="inferred from homology"/>
<comment type="subcellular location">
    <subcellularLocation>
        <location evidence="1">Mitochondrion inner membrane</location>
        <topology evidence="1">Multi-pass membrane protein</topology>
    </subcellularLocation>
</comment>
<sequence>MVAQAGVHNGSSSSKKPPSPSSSPSPLMTLAAGGIAGGVEAACTYPFEFAKTRVQLYGHDKGGGSRNPFAVVHRVARDEGLAALYRGCSTMVVGSAAKDAVRFVAFDAIRAALLPEDEDGDGGKKKTLSPARSVAAGMAAGVVASTVAVTPAERVKTALIDDARTTRRFAGAWDCVATLTREQGVRRALWRGYVTTTLKQIGATGFRFGSYSTIKDWERVRGINPDGAVMSFANGAVAGTITTLATQPFDTVKTKAQQAKVVGTMESVRAIMAEDGIRGFWRGTVMRLGRTVMAGGILFTANEQALKMLKTISGQ</sequence>
<dbReference type="HOGENOM" id="CLU_015166_5_1_1"/>
<evidence type="ECO:0000256" key="2">
    <source>
        <dbReference type="ARBA" id="ARBA00006375"/>
    </source>
</evidence>
<evidence type="ECO:0000256" key="4">
    <source>
        <dbReference type="ARBA" id="ARBA00022692"/>
    </source>
</evidence>
<evidence type="ECO:0000256" key="3">
    <source>
        <dbReference type="ARBA" id="ARBA00022448"/>
    </source>
</evidence>
<keyword evidence="7" id="KW-1133">Transmembrane helix</keyword>
<evidence type="ECO:0000256" key="6">
    <source>
        <dbReference type="ARBA" id="ARBA00022792"/>
    </source>
</evidence>
<dbReference type="Pfam" id="PF00153">
    <property type="entry name" value="Mito_carr"/>
    <property type="match status" value="3"/>
</dbReference>
<keyword evidence="5" id="KW-0677">Repeat</keyword>
<evidence type="ECO:0000256" key="7">
    <source>
        <dbReference type="ARBA" id="ARBA00022989"/>
    </source>
</evidence>
<dbReference type="STRING" id="1287681.M7T3K9"/>
<keyword evidence="3 11" id="KW-0813">Transport</keyword>
<feature type="region of interest" description="Disordered" evidence="12">
    <location>
        <begin position="1"/>
        <end position="28"/>
    </location>
</feature>
<keyword evidence="4 10" id="KW-0812">Transmembrane</keyword>
<dbReference type="InterPro" id="IPR049563">
    <property type="entry name" value="TXTP-like"/>
</dbReference>
<evidence type="ECO:0000256" key="8">
    <source>
        <dbReference type="ARBA" id="ARBA00023128"/>
    </source>
</evidence>
<dbReference type="InterPro" id="IPR023395">
    <property type="entry name" value="MCP_dom_sf"/>
</dbReference>
<dbReference type="EMBL" id="KB707075">
    <property type="protein sequence ID" value="EMR64426.1"/>
    <property type="molecule type" value="Genomic_DNA"/>
</dbReference>
<dbReference type="GO" id="GO:0005743">
    <property type="term" value="C:mitochondrial inner membrane"/>
    <property type="evidence" value="ECO:0007669"/>
    <property type="project" value="UniProtKB-SubCell"/>
</dbReference>
<dbReference type="GO" id="GO:0071913">
    <property type="term" value="F:citrate secondary active transmembrane transporter activity"/>
    <property type="evidence" value="ECO:0007669"/>
    <property type="project" value="TreeGrafter"/>
</dbReference>
<organism evidence="13 14">
    <name type="scientific">Eutypa lata (strain UCR-EL1)</name>
    <name type="common">Grapevine dieback disease fungus</name>
    <name type="synonym">Eutypa armeniacae</name>
    <dbReference type="NCBI Taxonomy" id="1287681"/>
    <lineage>
        <taxon>Eukaryota</taxon>
        <taxon>Fungi</taxon>
        <taxon>Dikarya</taxon>
        <taxon>Ascomycota</taxon>
        <taxon>Pezizomycotina</taxon>
        <taxon>Sordariomycetes</taxon>
        <taxon>Xylariomycetidae</taxon>
        <taxon>Xylariales</taxon>
        <taxon>Diatrypaceae</taxon>
        <taxon>Eutypa</taxon>
    </lineage>
</organism>
<dbReference type="AlphaFoldDB" id="M7T3K9"/>
<comment type="similarity">
    <text evidence="2 11">Belongs to the mitochondrial carrier (TC 2.A.29) family.</text>
</comment>
<evidence type="ECO:0000256" key="10">
    <source>
        <dbReference type="PROSITE-ProRule" id="PRU00282"/>
    </source>
</evidence>
<protein>
    <submittedName>
        <fullName evidence="13">Putative tricarboxylate transport protein</fullName>
    </submittedName>
</protein>
<gene>
    <name evidence="13" type="ORF">UCREL1_8594</name>
</gene>
<dbReference type="InterPro" id="IPR002067">
    <property type="entry name" value="MCP"/>
</dbReference>